<evidence type="ECO:0008006" key="3">
    <source>
        <dbReference type="Google" id="ProtNLM"/>
    </source>
</evidence>
<organism evidence="1 2">
    <name type="scientific">Sclerotinia sclerotiorum (strain ATCC 18683 / 1980 / Ss-1)</name>
    <name type="common">White mold</name>
    <name type="synonym">Whetzelinia sclerotiorum</name>
    <dbReference type="NCBI Taxonomy" id="665079"/>
    <lineage>
        <taxon>Eukaryota</taxon>
        <taxon>Fungi</taxon>
        <taxon>Dikarya</taxon>
        <taxon>Ascomycota</taxon>
        <taxon>Pezizomycotina</taxon>
        <taxon>Leotiomycetes</taxon>
        <taxon>Helotiales</taxon>
        <taxon>Sclerotiniaceae</taxon>
        <taxon>Sclerotinia</taxon>
    </lineage>
</organism>
<dbReference type="OrthoDB" id="3556061at2759"/>
<gene>
    <name evidence="1" type="ORF">sscle_11g081340</name>
</gene>
<protein>
    <recommendedName>
        <fullName evidence="3">JmjC domain-containing protein</fullName>
    </recommendedName>
</protein>
<dbReference type="Gene3D" id="2.60.120.650">
    <property type="entry name" value="Cupin"/>
    <property type="match status" value="2"/>
</dbReference>
<evidence type="ECO:0000313" key="2">
    <source>
        <dbReference type="Proteomes" id="UP000177798"/>
    </source>
</evidence>
<dbReference type="AlphaFoldDB" id="A0A1D9QEH7"/>
<accession>A0A1D9QEH7</accession>
<evidence type="ECO:0000313" key="1">
    <source>
        <dbReference type="EMBL" id="APA13364.1"/>
    </source>
</evidence>
<name>A0A1D9QEH7_SCLS1</name>
<dbReference type="VEuPathDB" id="FungiDB:sscle_11g081340"/>
<dbReference type="Proteomes" id="UP000177798">
    <property type="component" value="Chromosome 11"/>
</dbReference>
<proteinExistence type="predicted"/>
<sequence>MSSQIMKTRSKRPCSICSRNVSNPSEHLKSCLKQKQRCELCDKQYPAGRYRDHKPVCEGPKISTPKPLSEYLDLGWFNWRHKCPQILPGLTSINSMDYGTKDLWATLPMKIDMHSNSIPTEEEMYAKVFSSINESTDFKAYEDGKESFDNRNKVRIAGTALFRATTQSKTRKFAKDNEVCGSISNVHVKNVSLELPELPRAQHHHLEITTKLRVSVSPAGRFTDLWIDMERSVFLLDFGRSRNIWLVFPPTDRNMRLLSEVVGEPNILARIGSDLEGGIVCETTASSALYLPAGTLCAVFTTEGGLLGEIKFTTAADVAIMDQFRQAEMISAFPRSLTSSDYDSLKYIQKAKYWPGLVSDELVGTLTSFENVVDKGRHPLWTILPEVSQEMTQSEALLIMHLTYALKSKNIQDIQVHRGSPQGHAEDNLSTSSAQEKRDWAKSCMGQLGCQDVMLPLYKIARCELPEADSVSPLLNWTKKNPYLYKQPEMGTSAMVTPSGAYSDIHTDSTTIGRAVCIERCTKIWLVWPPTKHNLQLWADNKGLGVAIQIYGHKLEGGFVIQTSGNKSQANALTMPAGTLHCVFTIFGGFLIGSNYSTAEDIPLAVEMLRMQVIRGQYEDQIEKDCSWLTKTIEIVIQAQPTHAPRALSLVAQLLQHIENHERSQNREWGRFIKSAASLFKEYRRGLSVGKVCSCNEVLPEKIESMIYHFRNVDHCI</sequence>
<dbReference type="EMBL" id="CP017824">
    <property type="protein sequence ID" value="APA13364.1"/>
    <property type="molecule type" value="Genomic_DNA"/>
</dbReference>
<reference evidence="2" key="1">
    <citation type="journal article" date="2017" name="Genome Biol. Evol.">
        <title>The complete genome sequence of the phytopathogenic fungus Sclerotinia sclerotiorum reveals insights into the genome architecture of broad host range pathogens.</title>
        <authorList>
            <person name="Derbyshire M."/>
            <person name="Denton-Giles M."/>
            <person name="Hegedus D."/>
            <person name="Seifbarghy S."/>
            <person name="Rollins J."/>
            <person name="van Kan J."/>
            <person name="Seidl M.F."/>
            <person name="Faino L."/>
            <person name="Mbengue M."/>
            <person name="Navaud O."/>
            <person name="Raffaele S."/>
            <person name="Hammond-Kosack K."/>
            <person name="Heard S."/>
            <person name="Oliver R."/>
        </authorList>
    </citation>
    <scope>NUCLEOTIDE SEQUENCE [LARGE SCALE GENOMIC DNA]</scope>
    <source>
        <strain evidence="2">ATCC 18683 / 1980 / Ss-1</strain>
    </source>
</reference>